<feature type="non-terminal residue" evidence="1">
    <location>
        <position position="202"/>
    </location>
</feature>
<comment type="caution">
    <text evidence="1">The sequence shown here is derived from an EMBL/GenBank/DDBJ whole genome shotgun (WGS) entry which is preliminary data.</text>
</comment>
<evidence type="ECO:0000313" key="1">
    <source>
        <dbReference type="EMBL" id="GAH36753.1"/>
    </source>
</evidence>
<gene>
    <name evidence="1" type="ORF">S03H2_24256</name>
</gene>
<sequence>GGIIEWVDAEYPIYTTYHHVTVDKVEEELLFQIEPLIKSSYVCCNEYQPNSDDIEIPSITLTVLEEEENYTETLITLEFEDTIIEGIIAETVLFHYEEFSDKTNRTVDFVFTEITIEENFIAFYSLNYLVQDVDYNLTLYTHLTPLDSENYNVSYTIMSYKPADKSEILSIESVEFNFSPKLSEMYTILGKVAKKIGYSAST</sequence>
<organism evidence="1">
    <name type="scientific">marine sediment metagenome</name>
    <dbReference type="NCBI Taxonomy" id="412755"/>
    <lineage>
        <taxon>unclassified sequences</taxon>
        <taxon>metagenomes</taxon>
        <taxon>ecological metagenomes</taxon>
    </lineage>
</organism>
<protein>
    <submittedName>
        <fullName evidence="1">Uncharacterized protein</fullName>
    </submittedName>
</protein>
<accession>X1GUR3</accession>
<reference evidence="1" key="1">
    <citation type="journal article" date="2014" name="Front. Microbiol.">
        <title>High frequency of phylogenetically diverse reductive dehalogenase-homologous genes in deep subseafloor sedimentary metagenomes.</title>
        <authorList>
            <person name="Kawai M."/>
            <person name="Futagami T."/>
            <person name="Toyoda A."/>
            <person name="Takaki Y."/>
            <person name="Nishi S."/>
            <person name="Hori S."/>
            <person name="Arai W."/>
            <person name="Tsubouchi T."/>
            <person name="Morono Y."/>
            <person name="Uchiyama I."/>
            <person name="Ito T."/>
            <person name="Fujiyama A."/>
            <person name="Inagaki F."/>
            <person name="Takami H."/>
        </authorList>
    </citation>
    <scope>NUCLEOTIDE SEQUENCE</scope>
    <source>
        <strain evidence="1">Expedition CK06-06</strain>
    </source>
</reference>
<dbReference type="AlphaFoldDB" id="X1GUR3"/>
<proteinExistence type="predicted"/>
<feature type="non-terminal residue" evidence="1">
    <location>
        <position position="1"/>
    </location>
</feature>
<name>X1GUR3_9ZZZZ</name>
<dbReference type="EMBL" id="BARU01013431">
    <property type="protein sequence ID" value="GAH36753.1"/>
    <property type="molecule type" value="Genomic_DNA"/>
</dbReference>